<comment type="caution">
    <text evidence="2">The sequence shown here is derived from an EMBL/GenBank/DDBJ whole genome shotgun (WGS) entry which is preliminary data.</text>
</comment>
<gene>
    <name evidence="2" type="ORF">P9H32_03760</name>
</gene>
<accession>A0ABU5MU80</accession>
<dbReference type="RefSeq" id="WP_322607533.1">
    <property type="nucleotide sequence ID" value="NZ_JARVCO010000003.1"/>
</dbReference>
<evidence type="ECO:0000313" key="2">
    <source>
        <dbReference type="EMBL" id="MDZ8117730.1"/>
    </source>
</evidence>
<feature type="transmembrane region" description="Helical" evidence="1">
    <location>
        <begin position="55"/>
        <end position="72"/>
    </location>
</feature>
<dbReference type="Proteomes" id="UP001290861">
    <property type="component" value="Unassembled WGS sequence"/>
</dbReference>
<evidence type="ECO:0000313" key="3">
    <source>
        <dbReference type="Proteomes" id="UP001290861"/>
    </source>
</evidence>
<keyword evidence="1" id="KW-0812">Transmembrane</keyword>
<dbReference type="EMBL" id="JARVCO010000003">
    <property type="protein sequence ID" value="MDZ8117730.1"/>
    <property type="molecule type" value="Genomic_DNA"/>
</dbReference>
<name>A0ABU5MU80_9BACT</name>
<evidence type="ECO:0000256" key="1">
    <source>
        <dbReference type="SAM" id="Phobius"/>
    </source>
</evidence>
<reference evidence="2 3" key="1">
    <citation type="journal article" date="2024" name="Appl. Environ. Microbiol.">
        <title>Pontiella agarivorans sp. nov., a novel marine anaerobic bacterium capable of degrading macroalgal polysaccharides and fixing nitrogen.</title>
        <authorList>
            <person name="Liu N."/>
            <person name="Kivenson V."/>
            <person name="Peng X."/>
            <person name="Cui Z."/>
            <person name="Lankiewicz T.S."/>
            <person name="Gosselin K.M."/>
            <person name="English C.J."/>
            <person name="Blair E.M."/>
            <person name="O'Malley M.A."/>
            <person name="Valentine D.L."/>
        </authorList>
    </citation>
    <scope>NUCLEOTIDE SEQUENCE [LARGE SCALE GENOMIC DNA]</scope>
    <source>
        <strain evidence="2 3">NLcol2</strain>
    </source>
</reference>
<feature type="transmembrane region" description="Helical" evidence="1">
    <location>
        <begin position="84"/>
        <end position="105"/>
    </location>
</feature>
<keyword evidence="3" id="KW-1185">Reference proteome</keyword>
<feature type="transmembrane region" description="Helical" evidence="1">
    <location>
        <begin position="7"/>
        <end position="23"/>
    </location>
</feature>
<keyword evidence="1" id="KW-1133">Transmembrane helix</keyword>
<keyword evidence="1" id="KW-0472">Membrane</keyword>
<evidence type="ECO:0008006" key="4">
    <source>
        <dbReference type="Google" id="ProtNLM"/>
    </source>
</evidence>
<proteinExistence type="predicted"/>
<feature type="transmembrane region" description="Helical" evidence="1">
    <location>
        <begin position="29"/>
        <end position="46"/>
    </location>
</feature>
<organism evidence="2 3">
    <name type="scientific">Pontiella agarivorans</name>
    <dbReference type="NCBI Taxonomy" id="3038953"/>
    <lineage>
        <taxon>Bacteria</taxon>
        <taxon>Pseudomonadati</taxon>
        <taxon>Kiritimatiellota</taxon>
        <taxon>Kiritimatiellia</taxon>
        <taxon>Kiritimatiellales</taxon>
        <taxon>Pontiellaceae</taxon>
        <taxon>Pontiella</taxon>
    </lineage>
</organism>
<sequence>MKAHTASLINALVLIVFGLWAYFGSETPSATAFIPVGFGIVILALYKGVEKENKIVAHVAVLLTLIILIALIKPLTAALGRDDSMAVVRVVVMMLTSALSMFFFIKSFIDVRRARAAAAAQD</sequence>
<protein>
    <recommendedName>
        <fullName evidence="4">Transmembrane protein</fullName>
    </recommendedName>
</protein>